<sequence length="492" mass="56521">MINELSTYIPDIEELLDPAADNAKIDKLESISGKKIPEDFRKLYLSHNGEGKKIFGLMAGFRWMDIDSVIREWSSLQESAYDITSDKVGLIEEGNFKKGWIPFAEDCGGSFLVMDLEPGVKGNYGQIITIDRNLDISYVISESLSMFFEFIENSLKEGKLNTFQDESIKVIQWKNGHLFDDIMTLTGKTAEKSTVPISGFWAEYFKNDIVDQSISTEILSQKTMIFMDNDIAKKFGEISLDILKNMINLKELIIHADEVRSFEPLKDISSLKKLVIGSKSFKDSDLEYITNIEELKELTLVKLKLSDIHILKQIKTLKTLRLRKIDVSNINSIGYLKQLKELSLEDMKTGDLSYISELNKLTKLELKKINIPNLRFLKNLKKLTAFETDRKAVDEYNIGNFKEMEKLKELIYPIRDMKIIKNCINLRTIGVDASKLENLEYIRGLNITSITIFNATSEENAQAVVSEFKKYCKLQSYGWQQTWKSKNTYNIL</sequence>
<evidence type="ECO:0000313" key="2">
    <source>
        <dbReference type="EMBL" id="AJA52940.1"/>
    </source>
</evidence>
<evidence type="ECO:0000313" key="5">
    <source>
        <dbReference type="Proteomes" id="UP000030905"/>
    </source>
</evidence>
<gene>
    <name evidence="2" type="ORF">CLPA_c28860</name>
    <name evidence="3" type="ORF">CP6013_00299</name>
</gene>
<dbReference type="EMBL" id="JPGY02000001">
    <property type="protein sequence ID" value="KRU11052.1"/>
    <property type="molecule type" value="Genomic_DNA"/>
</dbReference>
<organism evidence="2 5">
    <name type="scientific">Clostridium pasteurianum DSM 525 = ATCC 6013</name>
    <dbReference type="NCBI Taxonomy" id="1262449"/>
    <lineage>
        <taxon>Bacteria</taxon>
        <taxon>Bacillati</taxon>
        <taxon>Bacillota</taxon>
        <taxon>Clostridia</taxon>
        <taxon>Eubacteriales</taxon>
        <taxon>Clostridiaceae</taxon>
        <taxon>Clostridium</taxon>
    </lineage>
</organism>
<evidence type="ECO:0000313" key="4">
    <source>
        <dbReference type="Proteomes" id="UP000028042"/>
    </source>
</evidence>
<dbReference type="InterPro" id="IPR018958">
    <property type="entry name" value="Knr4/Smi1-like_dom"/>
</dbReference>
<dbReference type="KEGG" id="cpat:CLPA_c28860"/>
<reference evidence="3" key="2">
    <citation type="submission" date="2015-10" db="EMBL/GenBank/DDBJ databases">
        <title>Improved Draft Genome Sequence of Clostridium pasteurianum Strain ATCC 6013 (DSM 525) Using a Hybrid Next-Generation Sequencing Approach.</title>
        <authorList>
            <person name="Pyne M.E."/>
            <person name="Utturkar S.M."/>
            <person name="Brown S.D."/>
            <person name="Moo-Young M."/>
            <person name="Chung D.A."/>
            <person name="Chou P.C."/>
        </authorList>
    </citation>
    <scope>NUCLEOTIDE SEQUENCE</scope>
    <source>
        <strain evidence="3">ATCC 6013</strain>
    </source>
</reference>
<dbReference type="GO" id="GO:0043332">
    <property type="term" value="C:mating projection tip"/>
    <property type="evidence" value="ECO:0007669"/>
    <property type="project" value="TreeGrafter"/>
</dbReference>
<keyword evidence="5" id="KW-1185">Reference proteome</keyword>
<feature type="domain" description="Knr4/Smi1-like" evidence="1">
    <location>
        <begin position="19"/>
        <end position="153"/>
    </location>
</feature>
<dbReference type="Gene3D" id="3.40.1580.10">
    <property type="entry name" value="SMI1/KNR4-like"/>
    <property type="match status" value="1"/>
</dbReference>
<dbReference type="SMART" id="SM00860">
    <property type="entry name" value="SMI1_KNR4"/>
    <property type="match status" value="1"/>
</dbReference>
<evidence type="ECO:0000313" key="3">
    <source>
        <dbReference type="EMBL" id="KRU11052.1"/>
    </source>
</evidence>
<evidence type="ECO:0000259" key="1">
    <source>
        <dbReference type="SMART" id="SM00860"/>
    </source>
</evidence>
<dbReference type="SUPFAM" id="SSF52058">
    <property type="entry name" value="L domain-like"/>
    <property type="match status" value="1"/>
</dbReference>
<protein>
    <submittedName>
        <fullName evidence="2 3">Cell wall assembly/cell proliferation coordinating protein</fullName>
    </submittedName>
</protein>
<dbReference type="Gene3D" id="3.80.10.10">
    <property type="entry name" value="Ribonuclease Inhibitor"/>
    <property type="match status" value="1"/>
</dbReference>
<dbReference type="RefSeq" id="WP_003443168.1">
    <property type="nucleotide sequence ID" value="NZ_ANZB01000003.1"/>
</dbReference>
<dbReference type="AlphaFoldDB" id="A0A0H3J6V2"/>
<dbReference type="PATRIC" id="fig|1262449.3.peg.1332"/>
<dbReference type="InterPro" id="IPR051873">
    <property type="entry name" value="KNR4/SMI1_regulator"/>
</dbReference>
<proteinExistence type="predicted"/>
<dbReference type="eggNOG" id="COG4886">
    <property type="taxonomic scope" value="Bacteria"/>
</dbReference>
<dbReference type="PANTHER" id="PTHR47432">
    <property type="entry name" value="CELL WALL ASSEMBLY REGULATOR SMI1"/>
    <property type="match status" value="1"/>
</dbReference>
<dbReference type="eggNOG" id="COG4282">
    <property type="taxonomic scope" value="Bacteria"/>
</dbReference>
<dbReference type="EMBL" id="CP009268">
    <property type="protein sequence ID" value="AJA52940.1"/>
    <property type="molecule type" value="Genomic_DNA"/>
</dbReference>
<name>A0A0H3J6V2_CLOPA</name>
<dbReference type="Proteomes" id="UP000030905">
    <property type="component" value="Chromosome"/>
</dbReference>
<accession>A0A0H3J6V2</accession>
<dbReference type="KEGG" id="cpae:CPAST_c28860"/>
<dbReference type="Pfam" id="PF09346">
    <property type="entry name" value="SMI1_KNR4"/>
    <property type="match status" value="1"/>
</dbReference>
<dbReference type="Proteomes" id="UP000028042">
    <property type="component" value="Unassembled WGS sequence"/>
</dbReference>
<reference evidence="2 5" key="1">
    <citation type="journal article" date="2015" name="Genome Announc.">
        <title>Complete Genome Sequence of the Nitrogen-Fixing and Solvent-Producing Clostridium pasteurianum DSM 525.</title>
        <authorList>
            <person name="Poehlein A."/>
            <person name="Grosse-Honebrink A."/>
            <person name="Zhang Y."/>
            <person name="Minton N.P."/>
            <person name="Daniel R."/>
        </authorList>
    </citation>
    <scope>NUCLEOTIDE SEQUENCE [LARGE SCALE GENOMIC DNA]</scope>
    <source>
        <strain evidence="2">DSM 525</strain>
        <strain evidence="5">DSM 525 / ATCC 6013</strain>
    </source>
</reference>
<dbReference type="PANTHER" id="PTHR47432:SF1">
    <property type="entry name" value="CELL WALL ASSEMBLY REGULATOR SMI1"/>
    <property type="match status" value="1"/>
</dbReference>
<dbReference type="GeneID" id="93075008"/>
<dbReference type="InterPro" id="IPR037883">
    <property type="entry name" value="Knr4/Smi1-like_sf"/>
</dbReference>
<dbReference type="SUPFAM" id="SSF160631">
    <property type="entry name" value="SMI1/KNR4-like"/>
    <property type="match status" value="1"/>
</dbReference>
<dbReference type="InterPro" id="IPR032675">
    <property type="entry name" value="LRR_dom_sf"/>
</dbReference>
<reference evidence="3 4" key="3">
    <citation type="journal article" name="Genome Announc.">
        <title>Improved Draft Genome Sequence of Clostridium pasteurianum Strain ATCC 6013 (DSM 525) Using a Hybrid Next-Generation Sequencing Approach.</title>
        <authorList>
            <person name="Pyne M.E."/>
            <person name="Utturkar S."/>
            <person name="Brown S.D."/>
            <person name="Moo-Young M."/>
            <person name="Chung D.A."/>
            <person name="Chou C.P."/>
        </authorList>
    </citation>
    <scope>NUCLEOTIDE SEQUENCE [LARGE SCALE GENOMIC DNA]</scope>
    <source>
        <strain evidence="3 4">ATCC 6013</strain>
    </source>
</reference>